<sequence length="202" mass="21802">MATYDNTYSRVVSWLKVILPLAALAGLSTLFMVARTIDPAQDIPFADVDIEELTREERIGRPTFSGMTPGGAAFSLSAERARPDPEDPGKIIGEEIRAGIDMPDGTGIEVTAGGGLVDNASRTAGLRGGVMAQTSDGYLMQAQDVTIDFDARRMWSGNEVSVTSPELKLRAGAFEVQGDGTEDRPYVLVFKDKVNLLYEPEQ</sequence>
<dbReference type="Proteomes" id="UP001220964">
    <property type="component" value="Unassembled WGS sequence"/>
</dbReference>
<dbReference type="AlphaFoldDB" id="A0AAE3T899"/>
<keyword evidence="1" id="KW-0472">Membrane</keyword>
<organism evidence="2 3">
    <name type="scientific">Psychromarinibacter sediminicola</name>
    <dbReference type="NCBI Taxonomy" id="3033385"/>
    <lineage>
        <taxon>Bacteria</taxon>
        <taxon>Pseudomonadati</taxon>
        <taxon>Pseudomonadota</taxon>
        <taxon>Alphaproteobacteria</taxon>
        <taxon>Rhodobacterales</taxon>
        <taxon>Paracoccaceae</taxon>
        <taxon>Psychromarinibacter</taxon>
    </lineage>
</organism>
<keyword evidence="1" id="KW-1133">Transmembrane helix</keyword>
<gene>
    <name evidence="2" type="ORF">P1J78_10660</name>
</gene>
<proteinExistence type="predicted"/>
<reference evidence="2" key="1">
    <citation type="submission" date="2023-03" db="EMBL/GenBank/DDBJ databases">
        <title>Multiphase analysis and comparison of six strains from genera Psychromarinibacter, Lutimaribacter, and Maritimibacter, including a novel species: Psychromarinibacter sediminicola sp. nov.</title>
        <authorList>
            <person name="Wang Y.-H."/>
            <person name="Ye M.-Q."/>
            <person name="Du Z.-J."/>
        </authorList>
    </citation>
    <scope>NUCLEOTIDE SEQUENCE</scope>
    <source>
        <strain evidence="2">C21-152</strain>
    </source>
</reference>
<evidence type="ECO:0000313" key="3">
    <source>
        <dbReference type="Proteomes" id="UP001220964"/>
    </source>
</evidence>
<comment type="caution">
    <text evidence="2">The sequence shown here is derived from an EMBL/GenBank/DDBJ whole genome shotgun (WGS) entry which is preliminary data.</text>
</comment>
<accession>A0AAE3T899</accession>
<evidence type="ECO:0000256" key="1">
    <source>
        <dbReference type="SAM" id="Phobius"/>
    </source>
</evidence>
<dbReference type="EMBL" id="JARGYC010000023">
    <property type="protein sequence ID" value="MDF0601190.1"/>
    <property type="molecule type" value="Genomic_DNA"/>
</dbReference>
<dbReference type="RefSeq" id="WP_275567328.1">
    <property type="nucleotide sequence ID" value="NZ_JARGYC010000023.1"/>
</dbReference>
<keyword evidence="1" id="KW-0812">Transmembrane</keyword>
<evidence type="ECO:0008006" key="4">
    <source>
        <dbReference type="Google" id="ProtNLM"/>
    </source>
</evidence>
<evidence type="ECO:0000313" key="2">
    <source>
        <dbReference type="EMBL" id="MDF0601190.1"/>
    </source>
</evidence>
<protein>
    <recommendedName>
        <fullName evidence="4">Lipopolysaccharide export system protein LptC</fullName>
    </recommendedName>
</protein>
<name>A0AAE3T899_9RHOB</name>
<keyword evidence="3" id="KW-1185">Reference proteome</keyword>
<feature type="transmembrane region" description="Helical" evidence="1">
    <location>
        <begin position="12"/>
        <end position="34"/>
    </location>
</feature>